<protein>
    <recommendedName>
        <fullName evidence="7">Glucose-6-phosphate 1-dehydrogenase</fullName>
        <shortName evidence="7">G6PD</shortName>
        <ecNumber evidence="7">1.1.1.49</ecNumber>
    </recommendedName>
</protein>
<evidence type="ECO:0000256" key="6">
    <source>
        <dbReference type="ARBA" id="ARBA00023277"/>
    </source>
</evidence>
<keyword evidence="3 7" id="KW-0313">Glucose metabolism</keyword>
<dbReference type="PRINTS" id="PR00079">
    <property type="entry name" value="G6PDHDRGNASE"/>
</dbReference>
<dbReference type="InterPro" id="IPR001282">
    <property type="entry name" value="G6P_DH"/>
</dbReference>
<comment type="caution">
    <text evidence="7">Lacks conserved residue(s) required for the propagation of feature annotation.</text>
</comment>
<feature type="active site" description="Proton acceptor" evidence="7">
    <location>
        <position position="249"/>
    </location>
</feature>
<dbReference type="GO" id="GO:0005829">
    <property type="term" value="C:cytosol"/>
    <property type="evidence" value="ECO:0007669"/>
    <property type="project" value="TreeGrafter"/>
</dbReference>
<dbReference type="NCBIfam" id="TIGR00871">
    <property type="entry name" value="zwf"/>
    <property type="match status" value="1"/>
</dbReference>
<evidence type="ECO:0000313" key="11">
    <source>
        <dbReference type="Proteomes" id="UP000070457"/>
    </source>
</evidence>
<feature type="binding site" evidence="7">
    <location>
        <position position="157"/>
    </location>
    <ligand>
        <name>NADP(+)</name>
        <dbReference type="ChEBI" id="CHEBI:58349"/>
    </ligand>
</feature>
<dbReference type="GO" id="GO:0050661">
    <property type="term" value="F:NADP binding"/>
    <property type="evidence" value="ECO:0007669"/>
    <property type="project" value="UniProtKB-UniRule"/>
</dbReference>
<feature type="binding site" evidence="7">
    <location>
        <begin position="91"/>
        <end position="92"/>
    </location>
    <ligand>
        <name>NADP(+)</name>
        <dbReference type="ChEBI" id="CHEBI:58349"/>
    </ligand>
</feature>
<dbReference type="SUPFAM" id="SSF51735">
    <property type="entry name" value="NAD(P)-binding Rossmann-fold domains"/>
    <property type="match status" value="1"/>
</dbReference>
<dbReference type="PIRSF" id="PIRSF000110">
    <property type="entry name" value="G6PD"/>
    <property type="match status" value="1"/>
</dbReference>
<dbReference type="PANTHER" id="PTHR23429">
    <property type="entry name" value="GLUCOSE-6-PHOSPHATE 1-DEHYDROGENASE G6PD"/>
    <property type="match status" value="1"/>
</dbReference>
<gene>
    <name evidence="7 10" type="primary">zwf</name>
    <name evidence="10" type="ORF">TR69_WS6001001539</name>
</gene>
<dbReference type="HAMAP" id="MF_00966">
    <property type="entry name" value="G6PD"/>
    <property type="match status" value="1"/>
</dbReference>
<name>A0A136LVP4_9BACT</name>
<evidence type="ECO:0000259" key="9">
    <source>
        <dbReference type="Pfam" id="PF02781"/>
    </source>
</evidence>
<comment type="caution">
    <text evidence="10">The sequence shown here is derived from an EMBL/GenBank/DDBJ whole genome shotgun (WGS) entry which is preliminary data.</text>
</comment>
<evidence type="ECO:0000256" key="1">
    <source>
        <dbReference type="ARBA" id="ARBA00004937"/>
    </source>
</evidence>
<comment type="pathway">
    <text evidence="1 7">Carbohydrate degradation; pentose phosphate pathway; D-ribulose 5-phosphate from D-glucose 6-phosphate (oxidative stage): step 1/3.</text>
</comment>
<dbReference type="InterPro" id="IPR036291">
    <property type="entry name" value="NAD(P)-bd_dom_sf"/>
</dbReference>
<dbReference type="Proteomes" id="UP000070457">
    <property type="component" value="Unassembled WGS sequence"/>
</dbReference>
<evidence type="ECO:0000313" key="10">
    <source>
        <dbReference type="EMBL" id="KXK25733.1"/>
    </source>
</evidence>
<dbReference type="GO" id="GO:0006006">
    <property type="term" value="P:glucose metabolic process"/>
    <property type="evidence" value="ECO:0007669"/>
    <property type="project" value="UniProtKB-KW"/>
</dbReference>
<feature type="binding site" evidence="7">
    <location>
        <position position="351"/>
    </location>
    <ligand>
        <name>substrate</name>
    </ligand>
</feature>
<dbReference type="STRING" id="1617426.TR69_WS6001001539"/>
<feature type="domain" description="Glucose-6-phosphate dehydrogenase C-terminal" evidence="9">
    <location>
        <begin position="199"/>
        <end position="469"/>
    </location>
</feature>
<sequence length="472" mass="53819">MTEHLNIPTILVIFGATGDLTSRKLLPALYNLDRQGLLPDSCEIVAFARRDYTDSSFRDYAEEAVKQYANGMYEQSSWKRFAKRITYARGDFNDDEAYAALADKLNSIDTRLGVCTHKILYLAISPDLYEQVFEGIRHTQMKQICGNIKDTRLVIEKPFGRDRQSFDELSSFVTSVFEERQIYRIDHYLGKETVQNLLYFKAGNPVFISDWSQKRIDRIEVVAHETLGVEGRGSYYDSYGHLRDMVQSHILQLLALVLIDIPSDFDTDAIRHAKAEAISSLRIASPEDDVIRGQYAAGVIEGSAVPGYLDEQGIPQDSDTETMVRLHANVEGGRWDGLDVVISSGKRMAEKRTELILHYKPMEEVAGLTGENRLIFRIQPKEGISLEMKVKKPTHAKLETVTMDFEYKSQFTNMLPDAYEKILLDVIRLNRNLFLSAEELAAAWDFIDPVMRYWKEKNPELIRYPAGTNAVS</sequence>
<dbReference type="PATRIC" id="fig|1617426.3.peg.1514"/>
<dbReference type="InterPro" id="IPR019796">
    <property type="entry name" value="G6P_DH_AS"/>
</dbReference>
<comment type="catalytic activity">
    <reaction evidence="7">
        <text>D-glucose 6-phosphate + NADP(+) = 6-phospho-D-glucono-1,5-lactone + NADPH + H(+)</text>
        <dbReference type="Rhea" id="RHEA:15841"/>
        <dbReference type="ChEBI" id="CHEBI:15378"/>
        <dbReference type="ChEBI" id="CHEBI:57783"/>
        <dbReference type="ChEBI" id="CHEBI:57955"/>
        <dbReference type="ChEBI" id="CHEBI:58349"/>
        <dbReference type="ChEBI" id="CHEBI:61548"/>
        <dbReference type="EC" id="1.1.1.49"/>
    </reaction>
</comment>
<feature type="binding site" evidence="7">
    <location>
        <position position="346"/>
    </location>
    <ligand>
        <name>substrate</name>
    </ligand>
</feature>
<evidence type="ECO:0000256" key="4">
    <source>
        <dbReference type="ARBA" id="ARBA00022857"/>
    </source>
</evidence>
<dbReference type="GO" id="GO:0004345">
    <property type="term" value="F:glucose-6-phosphate dehydrogenase activity"/>
    <property type="evidence" value="ECO:0007669"/>
    <property type="project" value="UniProtKB-UniRule"/>
</dbReference>
<dbReference type="PANTHER" id="PTHR23429:SF0">
    <property type="entry name" value="GLUCOSE-6-PHOSPHATE 1-DEHYDROGENASE"/>
    <property type="match status" value="1"/>
</dbReference>
<feature type="binding site" evidence="7">
    <location>
        <position position="49"/>
    </location>
    <ligand>
        <name>NADP(+)</name>
        <dbReference type="ChEBI" id="CHEBI:58349"/>
    </ligand>
</feature>
<dbReference type="EMBL" id="JYNZ01000007">
    <property type="protein sequence ID" value="KXK25733.1"/>
    <property type="molecule type" value="Genomic_DNA"/>
</dbReference>
<feature type="binding site" evidence="7">
    <location>
        <position position="187"/>
    </location>
    <ligand>
        <name>substrate</name>
    </ligand>
</feature>
<proteinExistence type="inferred from homology"/>
<feature type="binding site" evidence="7">
    <location>
        <position position="191"/>
    </location>
    <ligand>
        <name>substrate</name>
    </ligand>
</feature>
<dbReference type="SUPFAM" id="SSF55347">
    <property type="entry name" value="Glyceraldehyde-3-phosphate dehydrogenase-like, C-terminal domain"/>
    <property type="match status" value="1"/>
</dbReference>
<dbReference type="EC" id="1.1.1.49" evidence="7"/>
<evidence type="ECO:0000259" key="8">
    <source>
        <dbReference type="Pfam" id="PF00479"/>
    </source>
</evidence>
<dbReference type="Gene3D" id="3.30.360.10">
    <property type="entry name" value="Dihydrodipicolinate Reductase, domain 2"/>
    <property type="match status" value="1"/>
</dbReference>
<dbReference type="Pfam" id="PF02781">
    <property type="entry name" value="G6PD_C"/>
    <property type="match status" value="1"/>
</dbReference>
<feature type="domain" description="Glucose-6-phosphate dehydrogenase NAD-binding" evidence="8">
    <location>
        <begin position="12"/>
        <end position="196"/>
    </location>
</feature>
<evidence type="ECO:0000256" key="7">
    <source>
        <dbReference type="HAMAP-Rule" id="MF_00966"/>
    </source>
</evidence>
<keyword evidence="6 7" id="KW-0119">Carbohydrate metabolism</keyword>
<dbReference type="PROSITE" id="PS00069">
    <property type="entry name" value="G6P_DEHYDROGENASE"/>
    <property type="match status" value="1"/>
</dbReference>
<feature type="binding site" evidence="7">
    <location>
        <position position="244"/>
    </location>
    <ligand>
        <name>substrate</name>
    </ligand>
</feature>
<dbReference type="Pfam" id="PF00479">
    <property type="entry name" value="G6PD_N"/>
    <property type="match status" value="1"/>
</dbReference>
<organism evidence="10 11">
    <name type="scientific">candidate division WS6 bacterium OLB20</name>
    <dbReference type="NCBI Taxonomy" id="1617426"/>
    <lineage>
        <taxon>Bacteria</taxon>
        <taxon>Candidatus Dojkabacteria</taxon>
    </lineage>
</organism>
<evidence type="ECO:0000256" key="5">
    <source>
        <dbReference type="ARBA" id="ARBA00023002"/>
    </source>
</evidence>
<dbReference type="InterPro" id="IPR022675">
    <property type="entry name" value="G6P_DH_C"/>
</dbReference>
<accession>A0A136LVP4</accession>
<evidence type="ECO:0000256" key="3">
    <source>
        <dbReference type="ARBA" id="ARBA00022526"/>
    </source>
</evidence>
<reference evidence="10 11" key="1">
    <citation type="submission" date="2015-02" db="EMBL/GenBank/DDBJ databases">
        <title>Improved understanding of the partial-nitritation anammox process through 23 genomes representing the majority of the microbial community.</title>
        <authorList>
            <person name="Speth D.R."/>
            <person name="In T Zandt M."/>
            <person name="Guerrero Cruz S."/>
            <person name="Jetten M.S."/>
            <person name="Dutilh B.E."/>
        </authorList>
    </citation>
    <scope>NUCLEOTIDE SEQUENCE [LARGE SCALE GENOMIC DNA]</scope>
    <source>
        <strain evidence="10">OLB20</strain>
    </source>
</reference>
<keyword evidence="5 7" id="KW-0560">Oxidoreductase</keyword>
<feature type="binding site" evidence="7">
    <location>
        <position position="225"/>
    </location>
    <ligand>
        <name>substrate</name>
    </ligand>
</feature>
<keyword evidence="4 7" id="KW-0521">NADP</keyword>
<dbReference type="UniPathway" id="UPA00115">
    <property type="reaction ID" value="UER00408"/>
</dbReference>
<comment type="function">
    <text evidence="7">Catalyzes the oxidation of glucose 6-phosphate to 6-phosphogluconolactone.</text>
</comment>
<dbReference type="GO" id="GO:0009051">
    <property type="term" value="P:pentose-phosphate shunt, oxidative branch"/>
    <property type="evidence" value="ECO:0007669"/>
    <property type="project" value="TreeGrafter"/>
</dbReference>
<dbReference type="Gene3D" id="3.40.50.720">
    <property type="entry name" value="NAD(P)-binding Rossmann-like Domain"/>
    <property type="match status" value="1"/>
</dbReference>
<evidence type="ECO:0000256" key="2">
    <source>
        <dbReference type="ARBA" id="ARBA00009975"/>
    </source>
</evidence>
<comment type="similarity">
    <text evidence="2 7">Belongs to the glucose-6-phosphate dehydrogenase family.</text>
</comment>
<dbReference type="AlphaFoldDB" id="A0A136LVP4"/>
<dbReference type="InterPro" id="IPR022674">
    <property type="entry name" value="G6P_DH_NAD-bd"/>
</dbReference>